<accession>A0ABR4CEZ6</accession>
<protein>
    <submittedName>
        <fullName evidence="1">Uncharacterized protein</fullName>
    </submittedName>
</protein>
<organism evidence="1 2">
    <name type="scientific">Oculimacula yallundae</name>
    <dbReference type="NCBI Taxonomy" id="86028"/>
    <lineage>
        <taxon>Eukaryota</taxon>
        <taxon>Fungi</taxon>
        <taxon>Dikarya</taxon>
        <taxon>Ascomycota</taxon>
        <taxon>Pezizomycotina</taxon>
        <taxon>Leotiomycetes</taxon>
        <taxon>Helotiales</taxon>
        <taxon>Ploettnerulaceae</taxon>
        <taxon>Oculimacula</taxon>
    </lineage>
</organism>
<keyword evidence="2" id="KW-1185">Reference proteome</keyword>
<dbReference type="EMBL" id="JAZHXI010000008">
    <property type="protein sequence ID" value="KAL2068534.1"/>
    <property type="molecule type" value="Genomic_DNA"/>
</dbReference>
<evidence type="ECO:0000313" key="2">
    <source>
        <dbReference type="Proteomes" id="UP001595075"/>
    </source>
</evidence>
<sequence length="208" mass="23803">MMSSNPSRNQSMYTMLTENPVVREYAQRVKPHQSGPAYIAAQCELAAEEKKLVDSGEIEPCSTPKAEKDKFFGVPKRVVSKNDFMVIRPLGLHTTVSWGSTEKCFIHLTEEEAIVWHQREGTVYERKKGGSVELDREVEKNLERYRKRIHRLIRGGIQKRGDDENDWEDGALKDEGLSIEDDVDDGQWVKVSSEGKFEGNKAEEWVKC</sequence>
<gene>
    <name evidence="1" type="ORF">VTL71DRAFT_14871</name>
</gene>
<evidence type="ECO:0000313" key="1">
    <source>
        <dbReference type="EMBL" id="KAL2068534.1"/>
    </source>
</evidence>
<name>A0ABR4CEZ6_9HELO</name>
<comment type="caution">
    <text evidence="1">The sequence shown here is derived from an EMBL/GenBank/DDBJ whole genome shotgun (WGS) entry which is preliminary data.</text>
</comment>
<proteinExistence type="predicted"/>
<reference evidence="1 2" key="1">
    <citation type="journal article" date="2024" name="Commun. Biol.">
        <title>Comparative genomic analysis of thermophilic fungi reveals convergent evolutionary adaptations and gene losses.</title>
        <authorList>
            <person name="Steindorff A.S."/>
            <person name="Aguilar-Pontes M.V."/>
            <person name="Robinson A.J."/>
            <person name="Andreopoulos B."/>
            <person name="LaButti K."/>
            <person name="Kuo A."/>
            <person name="Mondo S."/>
            <person name="Riley R."/>
            <person name="Otillar R."/>
            <person name="Haridas S."/>
            <person name="Lipzen A."/>
            <person name="Grimwood J."/>
            <person name="Schmutz J."/>
            <person name="Clum A."/>
            <person name="Reid I.D."/>
            <person name="Moisan M.C."/>
            <person name="Butler G."/>
            <person name="Nguyen T.T.M."/>
            <person name="Dewar K."/>
            <person name="Conant G."/>
            <person name="Drula E."/>
            <person name="Henrissat B."/>
            <person name="Hansel C."/>
            <person name="Singer S."/>
            <person name="Hutchinson M.I."/>
            <person name="de Vries R.P."/>
            <person name="Natvig D.O."/>
            <person name="Powell A.J."/>
            <person name="Tsang A."/>
            <person name="Grigoriev I.V."/>
        </authorList>
    </citation>
    <scope>NUCLEOTIDE SEQUENCE [LARGE SCALE GENOMIC DNA]</scope>
    <source>
        <strain evidence="1 2">CBS 494.80</strain>
    </source>
</reference>
<dbReference type="Proteomes" id="UP001595075">
    <property type="component" value="Unassembled WGS sequence"/>
</dbReference>